<dbReference type="GO" id="GO:0005737">
    <property type="term" value="C:cytoplasm"/>
    <property type="evidence" value="ECO:0007669"/>
    <property type="project" value="UniProtKB-SubCell"/>
</dbReference>
<evidence type="ECO:0000256" key="13">
    <source>
        <dbReference type="RuleBase" id="RU003658"/>
    </source>
</evidence>
<protein>
    <recommendedName>
        <fullName evidence="6 11">1-(5-phosphoribosyl)-5-[(5-phosphoribosylamino)methylideneamino] imidazole-4-carboxamide isomerase</fullName>
        <ecNumber evidence="5 11">5.3.1.16</ecNumber>
    </recommendedName>
    <alternativeName>
        <fullName evidence="11">Phosphoribosylformimino-5-aminoimidazole carboxamide ribotide isomerase</fullName>
    </alternativeName>
</protein>
<evidence type="ECO:0000256" key="8">
    <source>
        <dbReference type="ARBA" id="ARBA00022605"/>
    </source>
</evidence>
<evidence type="ECO:0000256" key="11">
    <source>
        <dbReference type="HAMAP-Rule" id="MF_01014"/>
    </source>
</evidence>
<organism evidence="14 15">
    <name type="scientific">Methanoliparum thermophilum</name>
    <dbReference type="NCBI Taxonomy" id="2491083"/>
    <lineage>
        <taxon>Archaea</taxon>
        <taxon>Methanobacteriati</taxon>
        <taxon>Methanobacteriota</taxon>
        <taxon>Candidatus Methanoliparia</taxon>
        <taxon>Candidatus Methanoliparales</taxon>
        <taxon>Candidatus Methanoliparaceae</taxon>
        <taxon>Candidatus Methanoliparum</taxon>
    </lineage>
</organism>
<dbReference type="PANTHER" id="PTHR43090:SF2">
    <property type="entry name" value="1-(5-PHOSPHORIBOSYL)-5-[(5-PHOSPHORIBOSYLAMINO)METHYLIDENEAMINO] IMIDAZOLE-4-CARBOXAMIDE ISOMERASE"/>
    <property type="match status" value="1"/>
</dbReference>
<dbReference type="NCBIfam" id="TIGR00007">
    <property type="entry name" value="1-(5-phosphoribosyl)-5-[(5-phosphoribosylamino)methylideneamino]imidazole-4-carboxamide isomerase"/>
    <property type="match status" value="1"/>
</dbReference>
<evidence type="ECO:0000256" key="1">
    <source>
        <dbReference type="ARBA" id="ARBA00000901"/>
    </source>
</evidence>
<comment type="catalytic activity">
    <reaction evidence="1 11 13">
        <text>1-(5-phospho-beta-D-ribosyl)-5-[(5-phospho-beta-D-ribosylamino)methylideneamino]imidazole-4-carboxamide = 5-[(5-phospho-1-deoxy-D-ribulos-1-ylimino)methylamino]-1-(5-phospho-beta-D-ribosyl)imidazole-4-carboxamide</text>
        <dbReference type="Rhea" id="RHEA:15469"/>
        <dbReference type="ChEBI" id="CHEBI:58435"/>
        <dbReference type="ChEBI" id="CHEBI:58525"/>
        <dbReference type="EC" id="5.3.1.16"/>
    </reaction>
</comment>
<dbReference type="EMBL" id="RXIF01000004">
    <property type="protein sequence ID" value="RZN65037.1"/>
    <property type="molecule type" value="Genomic_DNA"/>
</dbReference>
<dbReference type="GO" id="GO:0000162">
    <property type="term" value="P:L-tryptophan biosynthetic process"/>
    <property type="evidence" value="ECO:0007669"/>
    <property type="project" value="TreeGrafter"/>
</dbReference>
<dbReference type="PANTHER" id="PTHR43090">
    <property type="entry name" value="1-(5-PHOSPHORIBOSYL)-5-[(5-PHOSPHORIBOSYLAMINO)METHYLIDENEAMINO] IMIDAZOLE-4-CARBOXAMIDE ISOMERASE"/>
    <property type="match status" value="1"/>
</dbReference>
<dbReference type="CDD" id="cd04732">
    <property type="entry name" value="HisA"/>
    <property type="match status" value="1"/>
</dbReference>
<evidence type="ECO:0000256" key="3">
    <source>
        <dbReference type="ARBA" id="ARBA00005133"/>
    </source>
</evidence>
<name>A0A520KSX8_METT2</name>
<dbReference type="InterPro" id="IPR023016">
    <property type="entry name" value="HisA/PriA"/>
</dbReference>
<evidence type="ECO:0000313" key="14">
    <source>
        <dbReference type="EMBL" id="RZN65037.1"/>
    </source>
</evidence>
<sequence length="240" mass="26650">MFKIIPAIDLKDGKCVQLIGGDPSKEIISIEDPISIAKMWIEKGAKMLHIVDLDGALKGNIKNFEIIKRISTFPIRIQAGGGIRSIENVSNMLKYVDRVIIGTLAIRNPSITKTLVEKFGEDRIVISLDSKDGKVMMEGWQSKSRLGPDMFVKQFEDIGIRRFFYTNINMEGRMSGIDIKPIKKILESIKNKDTSLIVSGGISSIEDVSSLKKLGIEGVIIGSALYKGVVRLEDLLKLEE</sequence>
<dbReference type="Proteomes" id="UP000317158">
    <property type="component" value="Unassembled WGS sequence"/>
</dbReference>
<dbReference type="GO" id="GO:0003949">
    <property type="term" value="F:1-(5-phosphoribosyl)-5-[(5-phosphoribosylamino)methylideneamino]imidazole-4-carboxamide isomerase activity"/>
    <property type="evidence" value="ECO:0007669"/>
    <property type="project" value="UniProtKB-UniRule"/>
</dbReference>
<evidence type="ECO:0000256" key="4">
    <source>
        <dbReference type="ARBA" id="ARBA00009667"/>
    </source>
</evidence>
<keyword evidence="8 11" id="KW-0028">Amino-acid biosynthesis</keyword>
<dbReference type="NCBIfam" id="NF010112">
    <property type="entry name" value="PRK13585.1"/>
    <property type="match status" value="1"/>
</dbReference>
<dbReference type="EC" id="5.3.1.16" evidence="5 11"/>
<feature type="active site" description="Proton acceptor" evidence="11">
    <location>
        <position position="9"/>
    </location>
</feature>
<dbReference type="InterPro" id="IPR006062">
    <property type="entry name" value="His_biosynth"/>
</dbReference>
<dbReference type="GO" id="GO:0000105">
    <property type="term" value="P:L-histidine biosynthetic process"/>
    <property type="evidence" value="ECO:0007669"/>
    <property type="project" value="UniProtKB-UniRule"/>
</dbReference>
<evidence type="ECO:0000256" key="5">
    <source>
        <dbReference type="ARBA" id="ARBA00012550"/>
    </source>
</evidence>
<accession>A0A520KSX8</accession>
<dbReference type="InterPro" id="IPR013785">
    <property type="entry name" value="Aldolase_TIM"/>
</dbReference>
<dbReference type="AlphaFoldDB" id="A0A520KSX8"/>
<dbReference type="UniPathway" id="UPA00031">
    <property type="reaction ID" value="UER00009"/>
</dbReference>
<dbReference type="Gene3D" id="3.20.20.70">
    <property type="entry name" value="Aldolase class I"/>
    <property type="match status" value="1"/>
</dbReference>
<gene>
    <name evidence="11" type="primary">hisA</name>
    <name evidence="14" type="ORF">EF806_03055</name>
</gene>
<dbReference type="FunFam" id="3.20.20.70:FF:000009">
    <property type="entry name" value="1-(5-phosphoribosyl)-5-[(5-phosphoribosylamino)methylideneamino] imidazole-4-carboxamide isomerase"/>
    <property type="match status" value="1"/>
</dbReference>
<keyword evidence="10 11" id="KW-0413">Isomerase</keyword>
<evidence type="ECO:0000256" key="2">
    <source>
        <dbReference type="ARBA" id="ARBA00004496"/>
    </source>
</evidence>
<reference evidence="14 15" key="1">
    <citation type="journal article" date="2019" name="Nat. Microbiol.">
        <title>Wide diversity of methane and short-chain alkane metabolisms in uncultured archaea.</title>
        <authorList>
            <person name="Borrel G."/>
            <person name="Adam P.S."/>
            <person name="McKay L.J."/>
            <person name="Chen L.X."/>
            <person name="Sierra-Garcia I.N."/>
            <person name="Sieber C.M."/>
            <person name="Letourneur Q."/>
            <person name="Ghozlane A."/>
            <person name="Andersen G.L."/>
            <person name="Li W.J."/>
            <person name="Hallam S.J."/>
            <person name="Muyzer G."/>
            <person name="de Oliveira V.M."/>
            <person name="Inskeep W.P."/>
            <person name="Banfield J.F."/>
            <person name="Gribaldo S."/>
        </authorList>
    </citation>
    <scope>NUCLEOTIDE SEQUENCE [LARGE SCALE GENOMIC DNA]</scope>
    <source>
        <strain evidence="14">NM1a</strain>
    </source>
</reference>
<keyword evidence="9 11" id="KW-0368">Histidine biosynthesis</keyword>
<dbReference type="InterPro" id="IPR044524">
    <property type="entry name" value="Isoase_HisA-like"/>
</dbReference>
<feature type="active site" description="Proton donor" evidence="11">
    <location>
        <position position="129"/>
    </location>
</feature>
<dbReference type="InterPro" id="IPR006063">
    <property type="entry name" value="HisA_bact_arch"/>
</dbReference>
<comment type="caution">
    <text evidence="14">The sequence shown here is derived from an EMBL/GenBank/DDBJ whole genome shotgun (WGS) entry which is preliminary data.</text>
</comment>
<evidence type="ECO:0000313" key="15">
    <source>
        <dbReference type="Proteomes" id="UP000317158"/>
    </source>
</evidence>
<evidence type="ECO:0000256" key="9">
    <source>
        <dbReference type="ARBA" id="ARBA00023102"/>
    </source>
</evidence>
<keyword evidence="7 11" id="KW-0963">Cytoplasm</keyword>
<dbReference type="Pfam" id="PF00977">
    <property type="entry name" value="His_biosynth"/>
    <property type="match status" value="1"/>
</dbReference>
<comment type="similarity">
    <text evidence="4 11 12">Belongs to the HisA/HisF family.</text>
</comment>
<proteinExistence type="inferred from homology"/>
<dbReference type="SUPFAM" id="SSF51366">
    <property type="entry name" value="Ribulose-phoshate binding barrel"/>
    <property type="match status" value="1"/>
</dbReference>
<dbReference type="InterPro" id="IPR011060">
    <property type="entry name" value="RibuloseP-bd_barrel"/>
</dbReference>
<evidence type="ECO:0000256" key="12">
    <source>
        <dbReference type="RuleBase" id="RU003657"/>
    </source>
</evidence>
<comment type="pathway">
    <text evidence="3 11 13">Amino-acid biosynthesis; L-histidine biosynthesis; L-histidine from 5-phospho-alpha-D-ribose 1-diphosphate: step 4/9.</text>
</comment>
<evidence type="ECO:0000256" key="7">
    <source>
        <dbReference type="ARBA" id="ARBA00022490"/>
    </source>
</evidence>
<evidence type="ECO:0000256" key="6">
    <source>
        <dbReference type="ARBA" id="ARBA00018464"/>
    </source>
</evidence>
<dbReference type="HAMAP" id="MF_01014">
    <property type="entry name" value="HisA"/>
    <property type="match status" value="1"/>
</dbReference>
<evidence type="ECO:0000256" key="10">
    <source>
        <dbReference type="ARBA" id="ARBA00023235"/>
    </source>
</evidence>
<comment type="subcellular location">
    <subcellularLocation>
        <location evidence="2 11 13">Cytoplasm</location>
    </subcellularLocation>
</comment>